<keyword evidence="2" id="KW-0812">Transmembrane</keyword>
<dbReference type="Pfam" id="PF00990">
    <property type="entry name" value="GGDEF"/>
    <property type="match status" value="1"/>
</dbReference>
<dbReference type="Gene3D" id="3.30.450.20">
    <property type="entry name" value="PAS domain"/>
    <property type="match status" value="1"/>
</dbReference>
<reference evidence="4 5" key="1">
    <citation type="submission" date="2019-07" db="EMBL/GenBank/DDBJ databases">
        <title>Whole genome shotgun sequence of Deinococcus cellulosilyticus NBRC 106333.</title>
        <authorList>
            <person name="Hosoyama A."/>
            <person name="Uohara A."/>
            <person name="Ohji S."/>
            <person name="Ichikawa N."/>
        </authorList>
    </citation>
    <scope>NUCLEOTIDE SEQUENCE [LARGE SCALE GENOMIC DNA]</scope>
    <source>
        <strain evidence="4 5">NBRC 106333</strain>
    </source>
</reference>
<evidence type="ECO:0000259" key="3">
    <source>
        <dbReference type="PROSITE" id="PS50887"/>
    </source>
</evidence>
<dbReference type="InterPro" id="IPR043128">
    <property type="entry name" value="Rev_trsase/Diguanyl_cyclase"/>
</dbReference>
<keyword evidence="1" id="KW-0175">Coiled coil</keyword>
<name>A0A511N8H8_DEIC1</name>
<dbReference type="InterPro" id="IPR000160">
    <property type="entry name" value="GGDEF_dom"/>
</dbReference>
<evidence type="ECO:0000313" key="5">
    <source>
        <dbReference type="Proteomes" id="UP000321306"/>
    </source>
</evidence>
<dbReference type="SUPFAM" id="SSF55785">
    <property type="entry name" value="PYP-like sensor domain (PAS domain)"/>
    <property type="match status" value="1"/>
</dbReference>
<dbReference type="AlphaFoldDB" id="A0A511N8H8"/>
<dbReference type="PROSITE" id="PS50887">
    <property type="entry name" value="GGDEF"/>
    <property type="match status" value="1"/>
</dbReference>
<evidence type="ECO:0000313" key="4">
    <source>
        <dbReference type="EMBL" id="GEM49145.1"/>
    </source>
</evidence>
<dbReference type="CDD" id="cd01949">
    <property type="entry name" value="GGDEF"/>
    <property type="match status" value="1"/>
</dbReference>
<feature type="transmembrane region" description="Helical" evidence="2">
    <location>
        <begin position="12"/>
        <end position="34"/>
    </location>
</feature>
<keyword evidence="2" id="KW-0472">Membrane</keyword>
<dbReference type="InterPro" id="IPR035965">
    <property type="entry name" value="PAS-like_dom_sf"/>
</dbReference>
<gene>
    <name evidence="4" type="ORF">DC3_47800</name>
</gene>
<dbReference type="SUPFAM" id="SSF55781">
    <property type="entry name" value="GAF domain-like"/>
    <property type="match status" value="1"/>
</dbReference>
<feature type="domain" description="GGDEF" evidence="3">
    <location>
        <begin position="491"/>
        <end position="628"/>
    </location>
</feature>
<dbReference type="SUPFAM" id="SSF55073">
    <property type="entry name" value="Nucleotide cyclase"/>
    <property type="match status" value="1"/>
</dbReference>
<comment type="caution">
    <text evidence="4">The sequence shown here is derived from an EMBL/GenBank/DDBJ whole genome shotgun (WGS) entry which is preliminary data.</text>
</comment>
<dbReference type="RefSeq" id="WP_146889136.1">
    <property type="nucleotide sequence ID" value="NZ_BJXB01000028.1"/>
</dbReference>
<dbReference type="InterPro" id="IPR050469">
    <property type="entry name" value="Diguanylate_Cyclase"/>
</dbReference>
<dbReference type="GO" id="GO:0052621">
    <property type="term" value="F:diguanylate cyclase activity"/>
    <property type="evidence" value="ECO:0007669"/>
    <property type="project" value="TreeGrafter"/>
</dbReference>
<feature type="transmembrane region" description="Helical" evidence="2">
    <location>
        <begin position="40"/>
        <end position="59"/>
    </location>
</feature>
<evidence type="ECO:0000256" key="1">
    <source>
        <dbReference type="SAM" id="Coils"/>
    </source>
</evidence>
<feature type="transmembrane region" description="Helical" evidence="2">
    <location>
        <begin position="66"/>
        <end position="87"/>
    </location>
</feature>
<dbReference type="NCBIfam" id="TIGR00254">
    <property type="entry name" value="GGDEF"/>
    <property type="match status" value="1"/>
</dbReference>
<dbReference type="GO" id="GO:0005886">
    <property type="term" value="C:plasma membrane"/>
    <property type="evidence" value="ECO:0007669"/>
    <property type="project" value="TreeGrafter"/>
</dbReference>
<dbReference type="Gene3D" id="3.30.70.270">
    <property type="match status" value="1"/>
</dbReference>
<feature type="coiled-coil region" evidence="1">
    <location>
        <begin position="418"/>
        <end position="463"/>
    </location>
</feature>
<dbReference type="PANTHER" id="PTHR45138">
    <property type="entry name" value="REGULATORY COMPONENTS OF SENSORY TRANSDUCTION SYSTEM"/>
    <property type="match status" value="1"/>
</dbReference>
<dbReference type="InterPro" id="IPR029787">
    <property type="entry name" value="Nucleotide_cyclase"/>
</dbReference>
<dbReference type="SMART" id="SM00267">
    <property type="entry name" value="GGDEF"/>
    <property type="match status" value="1"/>
</dbReference>
<feature type="transmembrane region" description="Helical" evidence="2">
    <location>
        <begin position="140"/>
        <end position="163"/>
    </location>
</feature>
<evidence type="ECO:0000256" key="2">
    <source>
        <dbReference type="SAM" id="Phobius"/>
    </source>
</evidence>
<protein>
    <recommendedName>
        <fullName evidence="3">GGDEF domain-containing protein</fullName>
    </recommendedName>
</protein>
<accession>A0A511N8H8</accession>
<dbReference type="Pfam" id="PF08448">
    <property type="entry name" value="PAS_4"/>
    <property type="match status" value="1"/>
</dbReference>
<dbReference type="PANTHER" id="PTHR45138:SF9">
    <property type="entry name" value="DIGUANYLATE CYCLASE DGCM-RELATED"/>
    <property type="match status" value="1"/>
</dbReference>
<keyword evidence="5" id="KW-1185">Reference proteome</keyword>
<dbReference type="OrthoDB" id="453368at2"/>
<feature type="transmembrane region" description="Helical" evidence="2">
    <location>
        <begin position="115"/>
        <end position="134"/>
    </location>
</feature>
<dbReference type="GO" id="GO:0043709">
    <property type="term" value="P:cell adhesion involved in single-species biofilm formation"/>
    <property type="evidence" value="ECO:0007669"/>
    <property type="project" value="TreeGrafter"/>
</dbReference>
<dbReference type="FunFam" id="3.30.70.270:FF:000001">
    <property type="entry name" value="Diguanylate cyclase domain protein"/>
    <property type="match status" value="1"/>
</dbReference>
<proteinExistence type="predicted"/>
<dbReference type="InterPro" id="IPR013656">
    <property type="entry name" value="PAS_4"/>
</dbReference>
<organism evidence="4 5">
    <name type="scientific">Deinococcus cellulosilyticus (strain DSM 18568 / NBRC 106333 / KACC 11606 / 5516J-15)</name>
    <dbReference type="NCBI Taxonomy" id="1223518"/>
    <lineage>
        <taxon>Bacteria</taxon>
        <taxon>Thermotogati</taxon>
        <taxon>Deinococcota</taxon>
        <taxon>Deinococci</taxon>
        <taxon>Deinococcales</taxon>
        <taxon>Deinococcaceae</taxon>
        <taxon>Deinococcus</taxon>
    </lineage>
</organism>
<dbReference type="GO" id="GO:1902201">
    <property type="term" value="P:negative regulation of bacterial-type flagellum-dependent cell motility"/>
    <property type="evidence" value="ECO:0007669"/>
    <property type="project" value="TreeGrafter"/>
</dbReference>
<dbReference type="Proteomes" id="UP000321306">
    <property type="component" value="Unassembled WGS sequence"/>
</dbReference>
<sequence length="641" mass="72564">MDRAEVLHQEELLSQRMVLLCSGVLLCLILLQSLSRGMHVLWWLPLVLHLVALYTVHQWCRNVRPYWLSLTALSGLWGSIAFLAWHAGGLNSPLLAGWPLVVTGATVLLGKPQGLFALGFSALAAVLLLQVAGIEVAPQHAGLVLILSLLTYFLMALSILQMYRMSVQQIRAQQVQHLKIQQAMEISEARNQAILDALPDVVFRVTRDSTILDVNIGEQTRWAIRASTLLGQKVTQFVQDETRLAEALSWVLSGDGMQTQELQLCHPELGQRSVESRMVAVGEDHALLFWRDITERKKIEFDRLDRLRRMEGLDRFMLILAQPEMEHPALLQAMTHHTAEILQGFCVVEIFPSERLTSDCTNESPTPDWHRCDLPLVLHGIKRGVVTVWRSPQTGPFSAEEQSTLQTLVDRTGLTLTNRELDLRNRAQAEELRKANEELEVRIRERTHELARANEQLQELTIRDGLTGIFNRRHFDERLEQEVRRLPRSEKPLGLLLCDIDFFKRYNDHYGHPQGDLCLKQVARLLQDTFRRAGDVVARYGGEEFAVILPNTSLEQLSHLSQRLREQLLQLALPHAFSEVAPHVTLSVGGVQATREDAITAQGLIQAADQAMYCSKHSGRNRGTLRPWVVQEAELPSKPFS</sequence>
<keyword evidence="2" id="KW-1133">Transmembrane helix</keyword>
<dbReference type="EMBL" id="BJXB01000028">
    <property type="protein sequence ID" value="GEM49145.1"/>
    <property type="molecule type" value="Genomic_DNA"/>
</dbReference>